<evidence type="ECO:0008006" key="4">
    <source>
        <dbReference type="Google" id="ProtNLM"/>
    </source>
</evidence>
<keyword evidence="3" id="KW-1185">Reference proteome</keyword>
<feature type="transmembrane region" description="Helical" evidence="1">
    <location>
        <begin position="5"/>
        <end position="23"/>
    </location>
</feature>
<dbReference type="EMBL" id="CP155571">
    <property type="protein sequence ID" value="XFO71163.1"/>
    <property type="molecule type" value="Genomic_DNA"/>
</dbReference>
<keyword evidence="1" id="KW-0472">Membrane</keyword>
<feature type="transmembrane region" description="Helical" evidence="1">
    <location>
        <begin position="375"/>
        <end position="395"/>
    </location>
</feature>
<feature type="transmembrane region" description="Helical" evidence="1">
    <location>
        <begin position="209"/>
        <end position="239"/>
    </location>
</feature>
<evidence type="ECO:0000313" key="2">
    <source>
        <dbReference type="EMBL" id="XFO71163.1"/>
    </source>
</evidence>
<evidence type="ECO:0000256" key="1">
    <source>
        <dbReference type="SAM" id="Phobius"/>
    </source>
</evidence>
<gene>
    <name evidence="2" type="ORF">SPACI_011780</name>
</gene>
<keyword evidence="1" id="KW-0812">Transmembrane</keyword>
<proteinExistence type="predicted"/>
<feature type="transmembrane region" description="Helical" evidence="1">
    <location>
        <begin position="57"/>
        <end position="78"/>
    </location>
</feature>
<feature type="transmembrane region" description="Helical" evidence="1">
    <location>
        <begin position="407"/>
        <end position="423"/>
    </location>
</feature>
<keyword evidence="1" id="KW-1133">Transmembrane helix</keyword>
<feature type="transmembrane region" description="Helical" evidence="1">
    <location>
        <begin position="251"/>
        <end position="271"/>
    </location>
</feature>
<feature type="transmembrane region" description="Helical" evidence="1">
    <location>
        <begin position="129"/>
        <end position="150"/>
    </location>
</feature>
<accession>A0ABZ3IZ32</accession>
<sequence length="436" mass="49557">MSIFLLFTIIEGLLLYFIKINGLHLNGDVISWIIITLSSIGLFTSVLYKYKRPTDSFFVTVLCLAYVLRIFALLWDIYARDIWLLPNSGLDSEFFQNSALDFAIYNDSNAGMVTKTFGLFYRYFGEYRILLQYLNLLCSIFTIMLCNSIFNRLEISDKSKKIGLFLISFLPNYIILSVILLRESLMIFILALSLYFFIRWWKSGVIANFVLACALSFFAAMYHSGGITNAIGYAVVYVFYNHKKKDFQFSFKSIVSGTLLLTLFLATFINYGNVFFGYVNRVDSVSVITTKVVDAGGGRSGYDHIGGANVTSLSELLLYTPIRMLYFVASPLPWDWRGINDIIAFVFSSMFYFLVLYMALKVLKSVNIVMEKKTLIIALLIINLFGMALFAWGVSNAGTALRHRDKYIAQYVILLTICLTVKSKSLKGIRSIKNNA</sequence>
<protein>
    <recommendedName>
        <fullName evidence="4">Glycosyltransferase RgtA/B/C/D-like domain-containing protein</fullName>
    </recommendedName>
</protein>
<reference evidence="2" key="1">
    <citation type="submission" date="2024-05" db="EMBL/GenBank/DDBJ databases">
        <title>Isolation and characterization of Sporomusa carbonis sp. nov., a carboxydotrophic hydrogenogen in the genus of Sporomusa isolated from a charcoal burning pile.</title>
        <authorList>
            <person name="Boeer T."/>
            <person name="Rosenbaum F."/>
            <person name="Eysell L."/>
            <person name="Mueller V."/>
            <person name="Daniel R."/>
            <person name="Poehlein A."/>
        </authorList>
    </citation>
    <scope>NUCLEOTIDE SEQUENCE [LARGE SCALE GENOMIC DNA]</scope>
    <source>
        <strain evidence="2">DSM 3132</strain>
    </source>
</reference>
<dbReference type="Proteomes" id="UP000216052">
    <property type="component" value="Chromosome"/>
</dbReference>
<name>A0ABZ3IZ32_SPOA4</name>
<feature type="transmembrane region" description="Helical" evidence="1">
    <location>
        <begin position="29"/>
        <end position="50"/>
    </location>
</feature>
<feature type="transmembrane region" description="Helical" evidence="1">
    <location>
        <begin position="342"/>
        <end position="363"/>
    </location>
</feature>
<organism evidence="2 3">
    <name type="scientific">Sporomusa acidovorans (strain ATCC 49682 / DSM 3132 / Mol)</name>
    <dbReference type="NCBI Taxonomy" id="1123286"/>
    <lineage>
        <taxon>Bacteria</taxon>
        <taxon>Bacillati</taxon>
        <taxon>Bacillota</taxon>
        <taxon>Negativicutes</taxon>
        <taxon>Selenomonadales</taxon>
        <taxon>Sporomusaceae</taxon>
        <taxon>Sporomusa</taxon>
    </lineage>
</organism>
<evidence type="ECO:0000313" key="3">
    <source>
        <dbReference type="Proteomes" id="UP000216052"/>
    </source>
</evidence>
<feature type="transmembrane region" description="Helical" evidence="1">
    <location>
        <begin position="170"/>
        <end position="197"/>
    </location>
</feature>